<evidence type="ECO:0000256" key="5">
    <source>
        <dbReference type="ARBA" id="ARBA00023004"/>
    </source>
</evidence>
<accession>A0AAV9MU56</accession>
<dbReference type="InterPro" id="IPR050121">
    <property type="entry name" value="Cytochrome_P450_monoxygenase"/>
</dbReference>
<evidence type="ECO:0000313" key="9">
    <source>
        <dbReference type="Proteomes" id="UP001358417"/>
    </source>
</evidence>
<comment type="similarity">
    <text evidence="2">Belongs to the cytochrome P450 family.</text>
</comment>
<dbReference type="PRINTS" id="PR00465">
    <property type="entry name" value="EP450IV"/>
</dbReference>
<dbReference type="GO" id="GO:0005506">
    <property type="term" value="F:iron ion binding"/>
    <property type="evidence" value="ECO:0007669"/>
    <property type="project" value="InterPro"/>
</dbReference>
<dbReference type="InterPro" id="IPR002403">
    <property type="entry name" value="Cyt_P450_E_grp-IV"/>
</dbReference>
<name>A0AAV9MU56_9EURO</name>
<dbReference type="RefSeq" id="XP_064699816.1">
    <property type="nucleotide sequence ID" value="XM_064855540.1"/>
</dbReference>
<evidence type="ECO:0000256" key="4">
    <source>
        <dbReference type="ARBA" id="ARBA00022723"/>
    </source>
</evidence>
<dbReference type="EMBL" id="JAVRRD010000068">
    <property type="protein sequence ID" value="KAK5042925.1"/>
    <property type="molecule type" value="Genomic_DNA"/>
</dbReference>
<keyword evidence="6" id="KW-0503">Monooxygenase</keyword>
<dbReference type="InterPro" id="IPR036396">
    <property type="entry name" value="Cyt_P450_sf"/>
</dbReference>
<keyword evidence="3 7" id="KW-0349">Heme</keyword>
<evidence type="ECO:0000313" key="8">
    <source>
        <dbReference type="EMBL" id="KAK5042925.1"/>
    </source>
</evidence>
<evidence type="ECO:0000256" key="3">
    <source>
        <dbReference type="ARBA" id="ARBA00022617"/>
    </source>
</evidence>
<dbReference type="Proteomes" id="UP001358417">
    <property type="component" value="Unassembled WGS sequence"/>
</dbReference>
<proteinExistence type="inferred from homology"/>
<evidence type="ECO:0000256" key="6">
    <source>
        <dbReference type="ARBA" id="ARBA00023033"/>
    </source>
</evidence>
<feature type="binding site" description="axial binding residue" evidence="7">
    <location>
        <position position="340"/>
    </location>
    <ligand>
        <name>heme</name>
        <dbReference type="ChEBI" id="CHEBI:30413"/>
    </ligand>
    <ligandPart>
        <name>Fe</name>
        <dbReference type="ChEBI" id="CHEBI:18248"/>
    </ligandPart>
</feature>
<keyword evidence="9" id="KW-1185">Reference proteome</keyword>
<dbReference type="PANTHER" id="PTHR24305:SF210">
    <property type="entry name" value="CYTOCHROME P450 MONOOXYGENASE ASQL-RELATED"/>
    <property type="match status" value="1"/>
</dbReference>
<dbReference type="InterPro" id="IPR001128">
    <property type="entry name" value="Cyt_P450"/>
</dbReference>
<dbReference type="GeneID" id="89980162"/>
<evidence type="ECO:0000256" key="1">
    <source>
        <dbReference type="ARBA" id="ARBA00001971"/>
    </source>
</evidence>
<dbReference type="SUPFAM" id="SSF48264">
    <property type="entry name" value="Cytochrome P450"/>
    <property type="match status" value="1"/>
</dbReference>
<organism evidence="8 9">
    <name type="scientific">Exophiala bonariae</name>
    <dbReference type="NCBI Taxonomy" id="1690606"/>
    <lineage>
        <taxon>Eukaryota</taxon>
        <taxon>Fungi</taxon>
        <taxon>Dikarya</taxon>
        <taxon>Ascomycota</taxon>
        <taxon>Pezizomycotina</taxon>
        <taxon>Eurotiomycetes</taxon>
        <taxon>Chaetothyriomycetidae</taxon>
        <taxon>Chaetothyriales</taxon>
        <taxon>Herpotrichiellaceae</taxon>
        <taxon>Exophiala</taxon>
    </lineage>
</organism>
<evidence type="ECO:0000256" key="7">
    <source>
        <dbReference type="PIRSR" id="PIRSR602403-1"/>
    </source>
</evidence>
<reference evidence="8 9" key="1">
    <citation type="submission" date="2023-08" db="EMBL/GenBank/DDBJ databases">
        <title>Black Yeasts Isolated from many extreme environments.</title>
        <authorList>
            <person name="Coleine C."/>
            <person name="Stajich J.E."/>
            <person name="Selbmann L."/>
        </authorList>
    </citation>
    <scope>NUCLEOTIDE SEQUENCE [LARGE SCALE GENOMIC DNA]</scope>
    <source>
        <strain evidence="8 9">CCFEE 5792</strain>
    </source>
</reference>
<dbReference type="PANTHER" id="PTHR24305">
    <property type="entry name" value="CYTOCHROME P450"/>
    <property type="match status" value="1"/>
</dbReference>
<dbReference type="GO" id="GO:0016705">
    <property type="term" value="F:oxidoreductase activity, acting on paired donors, with incorporation or reduction of molecular oxygen"/>
    <property type="evidence" value="ECO:0007669"/>
    <property type="project" value="InterPro"/>
</dbReference>
<keyword evidence="4 7" id="KW-0479">Metal-binding</keyword>
<dbReference type="GO" id="GO:0004497">
    <property type="term" value="F:monooxygenase activity"/>
    <property type="evidence" value="ECO:0007669"/>
    <property type="project" value="UniProtKB-KW"/>
</dbReference>
<protein>
    <submittedName>
        <fullName evidence="8">Uncharacterized protein</fullName>
    </submittedName>
</protein>
<keyword evidence="5 7" id="KW-0408">Iron</keyword>
<sequence length="396" mass="44374">MAAVVLKCLWNEFAAIVRNKAQHAARRKIENNPYSLQSINAHEPEVISKADTLLQRIISESAISKSHTVDVQVLCGLFSLEVICQVAFDQDINAESLDAGRAFLTAMGQASLIQPLSNTIPILGKTSLSEYIPGVIGRAYTQRRIWEETTRKLYRSFVNNLKEDYTDKFLAEPFVHKKDEYLGRILTEDEAIEEAMGLLFAGSGTTSTTILYILYHLSRPENRGIQLRLREELHAAGTTNFALTNLKYLNAVIKEAMRLNPSLIGSLPRILTTAVEAGEGKHKLVFPPGTLISMQNYVHHQDPSVYEDPHTFNPDRWLGVPLSSAREKAFTPYSLGPRNCIGQNLANLEIRLAVSHLVRHLDFKLNSEMEEAEMDMEDRFAALSKGGRLLLDVTQL</sequence>
<comment type="caution">
    <text evidence="8">The sequence shown here is derived from an EMBL/GenBank/DDBJ whole genome shotgun (WGS) entry which is preliminary data.</text>
</comment>
<dbReference type="Pfam" id="PF00067">
    <property type="entry name" value="p450"/>
    <property type="match status" value="1"/>
</dbReference>
<dbReference type="Gene3D" id="1.10.630.10">
    <property type="entry name" value="Cytochrome P450"/>
    <property type="match status" value="1"/>
</dbReference>
<dbReference type="GO" id="GO:0020037">
    <property type="term" value="F:heme binding"/>
    <property type="evidence" value="ECO:0007669"/>
    <property type="project" value="InterPro"/>
</dbReference>
<dbReference type="AlphaFoldDB" id="A0AAV9MU56"/>
<gene>
    <name evidence="8" type="ORF">LTR84_012014</name>
</gene>
<dbReference type="PRINTS" id="PR00385">
    <property type="entry name" value="P450"/>
</dbReference>
<evidence type="ECO:0000256" key="2">
    <source>
        <dbReference type="ARBA" id="ARBA00010617"/>
    </source>
</evidence>
<comment type="cofactor">
    <cofactor evidence="1 7">
        <name>heme</name>
        <dbReference type="ChEBI" id="CHEBI:30413"/>
    </cofactor>
</comment>
<keyword evidence="6" id="KW-0560">Oxidoreductase</keyword>